<comment type="caution">
    <text evidence="3">The sequence shown here is derived from an EMBL/GenBank/DDBJ whole genome shotgun (WGS) entry which is preliminary data.</text>
</comment>
<evidence type="ECO:0000313" key="4">
    <source>
        <dbReference type="Proteomes" id="UP000552836"/>
    </source>
</evidence>
<evidence type="ECO:0000313" key="5">
    <source>
        <dbReference type="Proteomes" id="UP000648663"/>
    </source>
</evidence>
<keyword evidence="5" id="KW-1185">Reference proteome</keyword>
<proteinExistence type="predicted"/>
<dbReference type="Proteomes" id="UP000552836">
    <property type="component" value="Unassembled WGS sequence"/>
</dbReference>
<reference evidence="2" key="1">
    <citation type="journal article" date="2014" name="Int. J. Syst. Evol. Microbiol.">
        <title>Complete genome of a new Firmicutes species belonging to the dominant human colonic microbiota ('Ruminococcus bicirculans') reveals two chromosomes and a selective capacity to utilize plant glucans.</title>
        <authorList>
            <consortium name="NISC Comparative Sequencing Program"/>
            <person name="Wegmann U."/>
            <person name="Louis P."/>
            <person name="Goesmann A."/>
            <person name="Henrissat B."/>
            <person name="Duncan S.H."/>
            <person name="Flint H.J."/>
        </authorList>
    </citation>
    <scope>NUCLEOTIDE SEQUENCE</scope>
    <source>
        <strain evidence="2">CGMCC 4.5581</strain>
    </source>
</reference>
<name>A0A846LH84_9ACTN</name>
<dbReference type="EMBL" id="BMMI01000001">
    <property type="protein sequence ID" value="GGL51338.1"/>
    <property type="molecule type" value="Genomic_DNA"/>
</dbReference>
<dbReference type="AlphaFoldDB" id="A0A846LH84"/>
<dbReference type="RefSeq" id="WP_166754512.1">
    <property type="nucleotide sequence ID" value="NZ_BAABJU010000001.1"/>
</dbReference>
<protein>
    <submittedName>
        <fullName evidence="3">Uncharacterized protein</fullName>
    </submittedName>
</protein>
<gene>
    <name evidence="3" type="ORF">FB380_001472</name>
    <name evidence="2" type="ORF">GCM10011589_04440</name>
</gene>
<evidence type="ECO:0000313" key="3">
    <source>
        <dbReference type="EMBL" id="NIH67026.1"/>
    </source>
</evidence>
<feature type="region of interest" description="Disordered" evidence="1">
    <location>
        <begin position="1"/>
        <end position="22"/>
    </location>
</feature>
<reference evidence="5" key="2">
    <citation type="journal article" date="2019" name="Int. J. Syst. Evol. Microbiol.">
        <title>The Global Catalogue of Microorganisms (GCM) 10K type strain sequencing project: providing services to taxonomists for standard genome sequencing and annotation.</title>
        <authorList>
            <consortium name="The Broad Institute Genomics Platform"/>
            <consortium name="The Broad Institute Genome Sequencing Center for Infectious Disease"/>
            <person name="Wu L."/>
            <person name="Ma J."/>
        </authorList>
    </citation>
    <scope>NUCLEOTIDE SEQUENCE [LARGE SCALE GENOMIC DNA]</scope>
    <source>
        <strain evidence="5">CGMCC 4.5581</strain>
    </source>
</reference>
<evidence type="ECO:0000256" key="1">
    <source>
        <dbReference type="SAM" id="MobiDB-lite"/>
    </source>
</evidence>
<reference evidence="3 4" key="3">
    <citation type="submission" date="2020-02" db="EMBL/GenBank/DDBJ databases">
        <title>Sequencing the genomes of 1000 actinobacteria strains.</title>
        <authorList>
            <person name="Klenk H.-P."/>
        </authorList>
    </citation>
    <scope>NUCLEOTIDE SEQUENCE [LARGE SCALE GENOMIC DNA]</scope>
    <source>
        <strain evidence="3 4">DSM 45201</strain>
    </source>
</reference>
<reference evidence="2" key="4">
    <citation type="submission" date="2024-05" db="EMBL/GenBank/DDBJ databases">
        <authorList>
            <person name="Sun Q."/>
            <person name="Zhou Y."/>
        </authorList>
    </citation>
    <scope>NUCLEOTIDE SEQUENCE</scope>
    <source>
        <strain evidence="2">CGMCC 4.5581</strain>
    </source>
</reference>
<sequence length="52" mass="5247">METTQRARVVAGPGTAALAGPSGSGTVAHELLTLEGTVARTTGNVAPVFRRL</sequence>
<organism evidence="3 4">
    <name type="scientific">Modestobacter marinus</name>
    <dbReference type="NCBI Taxonomy" id="477641"/>
    <lineage>
        <taxon>Bacteria</taxon>
        <taxon>Bacillati</taxon>
        <taxon>Actinomycetota</taxon>
        <taxon>Actinomycetes</taxon>
        <taxon>Geodermatophilales</taxon>
        <taxon>Geodermatophilaceae</taxon>
        <taxon>Modestobacter</taxon>
    </lineage>
</organism>
<dbReference type="Proteomes" id="UP000648663">
    <property type="component" value="Unassembled WGS sequence"/>
</dbReference>
<dbReference type="EMBL" id="JAAMPA010000001">
    <property type="protein sequence ID" value="NIH67026.1"/>
    <property type="molecule type" value="Genomic_DNA"/>
</dbReference>
<evidence type="ECO:0000313" key="2">
    <source>
        <dbReference type="EMBL" id="GGL51338.1"/>
    </source>
</evidence>
<accession>A0A846LH84</accession>